<evidence type="ECO:0000313" key="6">
    <source>
        <dbReference type="Proteomes" id="UP001589896"/>
    </source>
</evidence>
<dbReference type="SUPFAM" id="SSF51735">
    <property type="entry name" value="NAD(P)-binding Rossmann-fold domains"/>
    <property type="match status" value="1"/>
</dbReference>
<comment type="caution">
    <text evidence="5">The sequence shown here is derived from an EMBL/GenBank/DDBJ whole genome shotgun (WGS) entry which is preliminary data.</text>
</comment>
<accession>A0ABV6RXZ7</accession>
<feature type="domain" description="Gfo/Idh/MocA-like oxidoreductase N-terminal" evidence="3">
    <location>
        <begin position="23"/>
        <end position="142"/>
    </location>
</feature>
<name>A0ABV6RXZ7_9GAMM</name>
<dbReference type="PANTHER" id="PTHR43708">
    <property type="entry name" value="CONSERVED EXPRESSED OXIDOREDUCTASE (EUROFUNG)"/>
    <property type="match status" value="1"/>
</dbReference>
<keyword evidence="2" id="KW-0560">Oxidoreductase</keyword>
<protein>
    <submittedName>
        <fullName evidence="5">Gfo/Idh/MocA family protein</fullName>
    </submittedName>
</protein>
<dbReference type="InterPro" id="IPR036291">
    <property type="entry name" value="NAD(P)-bd_dom_sf"/>
</dbReference>
<dbReference type="PANTHER" id="PTHR43708:SF5">
    <property type="entry name" value="CONSERVED EXPRESSED OXIDOREDUCTASE (EUROFUNG)-RELATED"/>
    <property type="match status" value="1"/>
</dbReference>
<feature type="domain" description="GFO/IDH/MocA-like oxidoreductase" evidence="4">
    <location>
        <begin position="152"/>
        <end position="273"/>
    </location>
</feature>
<sequence length="366" mass="40157">MTTEAATADGFAPDVEVRAKSLKIGAIGAGAIMAGQHLQAYSLAGFEVIAIASRTQSKAAEVAETWGIPKVHETPKQLIEDPNVEILDIAFPPDQQPELIRHALAQPHIKGILAQKPLALGLDDALKLRDEAVAAGKILSVNQNMRYDQSIRVLSQLLERGELGTPVIATIEMRAVPHWQTFLEEYDRLTLANMSVHHLDALRFLFGDPEEIYTATRTDPRTQFEHTDGIVVSTLRFPNGVLAVSMEDVWGSPRDDTFESDFYIKWRVEGTDGVAQGTIGWPSGEPSTLTYASNTTTGGKWVTPTWETHWFPHAFIGVMEQLQYAVESGTPPVLSVADNVKTMALIEAGYTSIAENRPVKLSEFPV</sequence>
<dbReference type="InterPro" id="IPR000683">
    <property type="entry name" value="Gfo/Idh/MocA-like_OxRdtase_N"/>
</dbReference>
<comment type="similarity">
    <text evidence="1">Belongs to the Gfo/Idh/MocA family.</text>
</comment>
<keyword evidence="6" id="KW-1185">Reference proteome</keyword>
<dbReference type="EMBL" id="JBHLTG010000009">
    <property type="protein sequence ID" value="MFC0681855.1"/>
    <property type="molecule type" value="Genomic_DNA"/>
</dbReference>
<evidence type="ECO:0000259" key="3">
    <source>
        <dbReference type="Pfam" id="PF01408"/>
    </source>
</evidence>
<organism evidence="5 6">
    <name type="scientific">Lysobacter korlensis</name>
    <dbReference type="NCBI Taxonomy" id="553636"/>
    <lineage>
        <taxon>Bacteria</taxon>
        <taxon>Pseudomonadati</taxon>
        <taxon>Pseudomonadota</taxon>
        <taxon>Gammaproteobacteria</taxon>
        <taxon>Lysobacterales</taxon>
        <taxon>Lysobacteraceae</taxon>
        <taxon>Lysobacter</taxon>
    </lineage>
</organism>
<gene>
    <name evidence="5" type="ORF">ACFFGH_28820</name>
</gene>
<dbReference type="Gene3D" id="3.40.50.720">
    <property type="entry name" value="NAD(P)-binding Rossmann-like Domain"/>
    <property type="match status" value="1"/>
</dbReference>
<evidence type="ECO:0000259" key="4">
    <source>
        <dbReference type="Pfam" id="PF22725"/>
    </source>
</evidence>
<evidence type="ECO:0000313" key="5">
    <source>
        <dbReference type="EMBL" id="MFC0681855.1"/>
    </source>
</evidence>
<dbReference type="RefSeq" id="WP_386675258.1">
    <property type="nucleotide sequence ID" value="NZ_JBHLTG010000009.1"/>
</dbReference>
<proteinExistence type="inferred from homology"/>
<dbReference type="InterPro" id="IPR051317">
    <property type="entry name" value="Gfo/Idh/MocA_oxidoreduct"/>
</dbReference>
<dbReference type="Proteomes" id="UP001589896">
    <property type="component" value="Unassembled WGS sequence"/>
</dbReference>
<dbReference type="Gene3D" id="3.30.360.10">
    <property type="entry name" value="Dihydrodipicolinate Reductase, domain 2"/>
    <property type="match status" value="1"/>
</dbReference>
<dbReference type="Pfam" id="PF22725">
    <property type="entry name" value="GFO_IDH_MocA_C3"/>
    <property type="match status" value="1"/>
</dbReference>
<dbReference type="SUPFAM" id="SSF55347">
    <property type="entry name" value="Glyceraldehyde-3-phosphate dehydrogenase-like, C-terminal domain"/>
    <property type="match status" value="1"/>
</dbReference>
<dbReference type="Pfam" id="PF01408">
    <property type="entry name" value="GFO_IDH_MocA"/>
    <property type="match status" value="1"/>
</dbReference>
<evidence type="ECO:0000256" key="1">
    <source>
        <dbReference type="ARBA" id="ARBA00010928"/>
    </source>
</evidence>
<evidence type="ECO:0000256" key="2">
    <source>
        <dbReference type="ARBA" id="ARBA00023002"/>
    </source>
</evidence>
<reference evidence="5 6" key="1">
    <citation type="submission" date="2024-09" db="EMBL/GenBank/DDBJ databases">
        <authorList>
            <person name="Sun Q."/>
            <person name="Mori K."/>
        </authorList>
    </citation>
    <scope>NUCLEOTIDE SEQUENCE [LARGE SCALE GENOMIC DNA]</scope>
    <source>
        <strain evidence="5 6">KCTC 23076</strain>
    </source>
</reference>
<dbReference type="InterPro" id="IPR055170">
    <property type="entry name" value="GFO_IDH_MocA-like_dom"/>
</dbReference>